<dbReference type="InterPro" id="IPR001223">
    <property type="entry name" value="Glyco_hydro18_cat"/>
</dbReference>
<dbReference type="GO" id="GO:0005576">
    <property type="term" value="C:extracellular region"/>
    <property type="evidence" value="ECO:0007669"/>
    <property type="project" value="InterPro"/>
</dbReference>
<evidence type="ECO:0000259" key="2">
    <source>
        <dbReference type="PROSITE" id="PS51910"/>
    </source>
</evidence>
<evidence type="ECO:0000259" key="1">
    <source>
        <dbReference type="PROSITE" id="PS50940"/>
    </source>
</evidence>
<dbReference type="PROSITE" id="PS50940">
    <property type="entry name" value="CHIT_BIND_II"/>
    <property type="match status" value="1"/>
</dbReference>
<dbReference type="PROSITE" id="PS51910">
    <property type="entry name" value="GH18_2"/>
    <property type="match status" value="1"/>
</dbReference>
<organism evidence="3 4">
    <name type="scientific">Caerostris extrusa</name>
    <name type="common">Bark spider</name>
    <name type="synonym">Caerostris bankana</name>
    <dbReference type="NCBI Taxonomy" id="172846"/>
    <lineage>
        <taxon>Eukaryota</taxon>
        <taxon>Metazoa</taxon>
        <taxon>Ecdysozoa</taxon>
        <taxon>Arthropoda</taxon>
        <taxon>Chelicerata</taxon>
        <taxon>Arachnida</taxon>
        <taxon>Araneae</taxon>
        <taxon>Araneomorphae</taxon>
        <taxon>Entelegynae</taxon>
        <taxon>Araneoidea</taxon>
        <taxon>Araneidae</taxon>
        <taxon>Caerostris</taxon>
    </lineage>
</organism>
<dbReference type="EMBL" id="BPLR01020600">
    <property type="protein sequence ID" value="GIX80514.1"/>
    <property type="molecule type" value="Genomic_DNA"/>
</dbReference>
<proteinExistence type="predicted"/>
<dbReference type="GO" id="GO:0005975">
    <property type="term" value="P:carbohydrate metabolic process"/>
    <property type="evidence" value="ECO:0007669"/>
    <property type="project" value="InterPro"/>
</dbReference>
<dbReference type="Pfam" id="PF01607">
    <property type="entry name" value="CBM_14"/>
    <property type="match status" value="1"/>
</dbReference>
<sequence length="118" mass="13073">MIWSLETDDFRGKCGQGKYPLLTTIYTKLNGAVSRPTVNPDVQTTKSPDVVVPTSPPGQGFKCTKDGYFRDPDNCSVFYVCVKQGEWDFAKHKYSCGEDAAFDESTSTCTFKHLIPGC</sequence>
<name>A0AAV4N6Y4_CAEEX</name>
<feature type="domain" description="Chitin-binding type-2" evidence="1">
    <location>
        <begin position="60"/>
        <end position="118"/>
    </location>
</feature>
<gene>
    <name evidence="3" type="ORF">CEXT_794741</name>
</gene>
<protein>
    <submittedName>
        <fullName evidence="3">BLTX257</fullName>
    </submittedName>
</protein>
<dbReference type="SMART" id="SM00494">
    <property type="entry name" value="ChtBD2"/>
    <property type="match status" value="1"/>
</dbReference>
<dbReference type="AlphaFoldDB" id="A0AAV4N6Y4"/>
<dbReference type="InterPro" id="IPR002557">
    <property type="entry name" value="Chitin-bd_dom"/>
</dbReference>
<dbReference type="InterPro" id="IPR036508">
    <property type="entry name" value="Chitin-bd_dom_sf"/>
</dbReference>
<dbReference type="GO" id="GO:0008061">
    <property type="term" value="F:chitin binding"/>
    <property type="evidence" value="ECO:0007669"/>
    <property type="project" value="InterPro"/>
</dbReference>
<dbReference type="Gene3D" id="3.20.20.80">
    <property type="entry name" value="Glycosidases"/>
    <property type="match status" value="1"/>
</dbReference>
<evidence type="ECO:0000313" key="3">
    <source>
        <dbReference type="EMBL" id="GIX80514.1"/>
    </source>
</evidence>
<reference evidence="3 4" key="1">
    <citation type="submission" date="2021-06" db="EMBL/GenBank/DDBJ databases">
        <title>Caerostris extrusa draft genome.</title>
        <authorList>
            <person name="Kono N."/>
            <person name="Arakawa K."/>
        </authorList>
    </citation>
    <scope>NUCLEOTIDE SEQUENCE [LARGE SCALE GENOMIC DNA]</scope>
</reference>
<dbReference type="SUPFAM" id="SSF57625">
    <property type="entry name" value="Invertebrate chitin-binding proteins"/>
    <property type="match status" value="1"/>
</dbReference>
<keyword evidence="4" id="KW-1185">Reference proteome</keyword>
<accession>A0AAV4N6Y4</accession>
<dbReference type="Proteomes" id="UP001054945">
    <property type="component" value="Unassembled WGS sequence"/>
</dbReference>
<feature type="domain" description="GH18" evidence="2">
    <location>
        <begin position="1"/>
        <end position="32"/>
    </location>
</feature>
<comment type="caution">
    <text evidence="3">The sequence shown here is derived from an EMBL/GenBank/DDBJ whole genome shotgun (WGS) entry which is preliminary data.</text>
</comment>
<evidence type="ECO:0000313" key="4">
    <source>
        <dbReference type="Proteomes" id="UP001054945"/>
    </source>
</evidence>